<keyword evidence="3" id="KW-0812">Transmembrane</keyword>
<keyword evidence="3" id="KW-1133">Transmembrane helix</keyword>
<reference evidence="5 6" key="1">
    <citation type="submission" date="2020-08" db="EMBL/GenBank/DDBJ databases">
        <title>Sequencing the genomes of 1000 actinobacteria strains.</title>
        <authorList>
            <person name="Klenk H.-P."/>
        </authorList>
    </citation>
    <scope>NUCLEOTIDE SEQUENCE [LARGE SCALE GENOMIC DNA]</scope>
    <source>
        <strain evidence="5 6">DSM 20419</strain>
    </source>
</reference>
<name>A0A7W4UM02_9MICO</name>
<keyword evidence="6" id="KW-1185">Reference proteome</keyword>
<proteinExistence type="predicted"/>
<organism evidence="5 6">
    <name type="scientific">Pseudoclavibacter helvolus</name>
    <dbReference type="NCBI Taxonomy" id="255205"/>
    <lineage>
        <taxon>Bacteria</taxon>
        <taxon>Bacillati</taxon>
        <taxon>Actinomycetota</taxon>
        <taxon>Actinomycetes</taxon>
        <taxon>Micrococcales</taxon>
        <taxon>Microbacteriaceae</taxon>
        <taxon>Pseudoclavibacter</taxon>
    </lineage>
</organism>
<dbReference type="Proteomes" id="UP000545286">
    <property type="component" value="Unassembled WGS sequence"/>
</dbReference>
<evidence type="ECO:0000256" key="2">
    <source>
        <dbReference type="SAM" id="MobiDB-lite"/>
    </source>
</evidence>
<gene>
    <name evidence="5" type="ORF">FHX72_000940</name>
</gene>
<feature type="region of interest" description="Disordered" evidence="2">
    <location>
        <begin position="49"/>
        <end position="76"/>
    </location>
</feature>
<evidence type="ECO:0000259" key="4">
    <source>
        <dbReference type="Pfam" id="PF11611"/>
    </source>
</evidence>
<dbReference type="Gene3D" id="2.60.40.1240">
    <property type="match status" value="1"/>
</dbReference>
<dbReference type="InterPro" id="IPR029050">
    <property type="entry name" value="Immunoprotect_excell_Ig-like"/>
</dbReference>
<evidence type="ECO:0000256" key="1">
    <source>
        <dbReference type="ARBA" id="ARBA00022729"/>
    </source>
</evidence>
<protein>
    <recommendedName>
        <fullName evidence="4">DUF4352 domain-containing protein</fullName>
    </recommendedName>
</protein>
<evidence type="ECO:0000313" key="6">
    <source>
        <dbReference type="Proteomes" id="UP000545286"/>
    </source>
</evidence>
<evidence type="ECO:0000313" key="5">
    <source>
        <dbReference type="EMBL" id="MBB2956828.1"/>
    </source>
</evidence>
<dbReference type="Pfam" id="PF11611">
    <property type="entry name" value="DUF4352"/>
    <property type="match status" value="1"/>
</dbReference>
<comment type="caution">
    <text evidence="5">The sequence shown here is derived from an EMBL/GenBank/DDBJ whole genome shotgun (WGS) entry which is preliminary data.</text>
</comment>
<dbReference type="AlphaFoldDB" id="A0A7W4UM02"/>
<accession>A0A7W4UM02</accession>
<sequence length="201" mass="20780">MSPSKHDGLERPPASSRAGRSWRVGMLVVASIGVALAVLGYVQVSTRATDRGGDTLGADEATPSWRGPDTELRARGSVEVDGVELTAGEVQCGLPRHDWQGGSAPASGQFCVMEILLDNSSGSPLAIAPSVFELLDGDGVTTVAHEQLTAYGTDLPAGPPSQAQLAGDAATRIHLVFDVPAAATGPMELHFTPTAQLEITI</sequence>
<dbReference type="RefSeq" id="WP_183623301.1">
    <property type="nucleotide sequence ID" value="NZ_JACHWJ010000001.1"/>
</dbReference>
<dbReference type="InterPro" id="IPR029051">
    <property type="entry name" value="DUF4352"/>
</dbReference>
<feature type="domain" description="DUF4352" evidence="4">
    <location>
        <begin position="78"/>
        <end position="193"/>
    </location>
</feature>
<keyword evidence="3" id="KW-0472">Membrane</keyword>
<feature type="transmembrane region" description="Helical" evidence="3">
    <location>
        <begin position="21"/>
        <end position="42"/>
    </location>
</feature>
<keyword evidence="1" id="KW-0732">Signal</keyword>
<dbReference type="EMBL" id="JACHWJ010000001">
    <property type="protein sequence ID" value="MBB2956828.1"/>
    <property type="molecule type" value="Genomic_DNA"/>
</dbReference>
<evidence type="ECO:0000256" key="3">
    <source>
        <dbReference type="SAM" id="Phobius"/>
    </source>
</evidence>